<keyword evidence="7 9" id="KW-0811">Translocation</keyword>
<gene>
    <name evidence="9" type="primary">tatB</name>
    <name evidence="12" type="ORF">EV696_10548</name>
</gene>
<feature type="transmembrane region" description="Helical" evidence="11">
    <location>
        <begin position="6"/>
        <end position="26"/>
    </location>
</feature>
<evidence type="ECO:0000313" key="12">
    <source>
        <dbReference type="EMBL" id="TDQ49074.1"/>
    </source>
</evidence>
<dbReference type="NCBIfam" id="TIGR01410">
    <property type="entry name" value="tatB"/>
    <property type="match status" value="1"/>
</dbReference>
<reference evidence="12 13" key="1">
    <citation type="submission" date="2019-03" db="EMBL/GenBank/DDBJ databases">
        <title>Genomic Encyclopedia of Type Strains, Phase IV (KMG-IV): sequencing the most valuable type-strain genomes for metagenomic binning, comparative biology and taxonomic classification.</title>
        <authorList>
            <person name="Goeker M."/>
        </authorList>
    </citation>
    <scope>NUCLEOTIDE SEQUENCE [LARGE SCALE GENOMIC DNA]</scope>
    <source>
        <strain evidence="12 13">DSM 103792</strain>
    </source>
</reference>
<keyword evidence="4 9" id="KW-0812">Transmembrane</keyword>
<evidence type="ECO:0000313" key="13">
    <source>
        <dbReference type="Proteomes" id="UP000295375"/>
    </source>
</evidence>
<feature type="region of interest" description="Disordered" evidence="10">
    <location>
        <begin position="74"/>
        <end position="124"/>
    </location>
</feature>
<dbReference type="OrthoDB" id="9816005at2"/>
<dbReference type="Pfam" id="PF02416">
    <property type="entry name" value="TatA_B_E"/>
    <property type="match status" value="1"/>
</dbReference>
<evidence type="ECO:0000256" key="4">
    <source>
        <dbReference type="ARBA" id="ARBA00022692"/>
    </source>
</evidence>
<dbReference type="Gene3D" id="1.20.5.3310">
    <property type="match status" value="1"/>
</dbReference>
<dbReference type="GO" id="GO:0043953">
    <property type="term" value="P:protein transport by the Tat complex"/>
    <property type="evidence" value="ECO:0007669"/>
    <property type="project" value="UniProtKB-UniRule"/>
</dbReference>
<proteinExistence type="inferred from homology"/>
<accession>A0A4R6UZE1</accession>
<keyword evidence="5 9" id="KW-0653">Protein transport</keyword>
<comment type="function">
    <text evidence="9">Part of the twin-arginine translocation (Tat) system that transports large folded proteins containing a characteristic twin-arginine motif in their signal peptide across membranes. Together with TatC, TatB is part of a receptor directly interacting with Tat signal peptides. TatB may form an oligomeric binding site that transiently accommodates folded Tat precursor proteins before their translocation.</text>
</comment>
<evidence type="ECO:0000256" key="2">
    <source>
        <dbReference type="ARBA" id="ARBA00022448"/>
    </source>
</evidence>
<keyword evidence="8 9" id="KW-0472">Membrane</keyword>
<feature type="compositionally biased region" description="Basic and acidic residues" evidence="10">
    <location>
        <begin position="110"/>
        <end position="124"/>
    </location>
</feature>
<evidence type="ECO:0000256" key="10">
    <source>
        <dbReference type="SAM" id="MobiDB-lite"/>
    </source>
</evidence>
<keyword evidence="2 9" id="KW-0813">Transport</keyword>
<evidence type="ECO:0000256" key="7">
    <source>
        <dbReference type="ARBA" id="ARBA00023010"/>
    </source>
</evidence>
<sequence length="124" mass="14228">MFDIGFLELIVIGLVALLVLGPTKLIELARIVGRWVGKLRHQFNDIKADIDRELEVDEMRRRLAEEERKLREEMQVKPVDLNLSPDQEPTIHPPSDSEIKKAETISAENRTTENRNTEAESKPS</sequence>
<name>A0A4R6UZE1_9GAMM</name>
<dbReference type="RefSeq" id="WP_133589370.1">
    <property type="nucleotide sequence ID" value="NZ_CP037953.1"/>
</dbReference>
<comment type="subunit">
    <text evidence="9">The Tat system comprises two distinct complexes: a TatABC complex, containing multiple copies of TatA, TatB and TatC subunits, and a separate TatA complex, containing only TatA subunits. Substrates initially bind to the TatABC complex, which probably triggers association of the separate TatA complex to form the active translocon.</text>
</comment>
<keyword evidence="3 9" id="KW-1003">Cell membrane</keyword>
<keyword evidence="13" id="KW-1185">Reference proteome</keyword>
<dbReference type="GO" id="GO:0033281">
    <property type="term" value="C:TAT protein transport complex"/>
    <property type="evidence" value="ECO:0007669"/>
    <property type="project" value="UniProtKB-UniRule"/>
</dbReference>
<evidence type="ECO:0000256" key="5">
    <source>
        <dbReference type="ARBA" id="ARBA00022927"/>
    </source>
</evidence>
<dbReference type="InterPro" id="IPR003369">
    <property type="entry name" value="TatA/B/E"/>
</dbReference>
<evidence type="ECO:0000256" key="6">
    <source>
        <dbReference type="ARBA" id="ARBA00022989"/>
    </source>
</evidence>
<organism evidence="12 13">
    <name type="scientific">Permianibacter aggregans</name>
    <dbReference type="NCBI Taxonomy" id="1510150"/>
    <lineage>
        <taxon>Bacteria</taxon>
        <taxon>Pseudomonadati</taxon>
        <taxon>Pseudomonadota</taxon>
        <taxon>Gammaproteobacteria</taxon>
        <taxon>Pseudomonadales</taxon>
        <taxon>Pseudomonadaceae</taxon>
        <taxon>Permianibacter</taxon>
    </lineage>
</organism>
<dbReference type="PANTHER" id="PTHR33162:SF1">
    <property type="entry name" value="SEC-INDEPENDENT PROTEIN TRANSLOCASE PROTEIN TATA, CHLOROPLASTIC"/>
    <property type="match status" value="1"/>
</dbReference>
<keyword evidence="6 9" id="KW-1133">Transmembrane helix</keyword>
<evidence type="ECO:0000256" key="8">
    <source>
        <dbReference type="ARBA" id="ARBA00023136"/>
    </source>
</evidence>
<comment type="similarity">
    <text evidence="9">Belongs to the TatB family.</text>
</comment>
<evidence type="ECO:0000256" key="1">
    <source>
        <dbReference type="ARBA" id="ARBA00004167"/>
    </source>
</evidence>
<comment type="subcellular location">
    <subcellularLocation>
        <location evidence="9">Cell membrane</location>
        <topology evidence="9">Single-pass membrane protein</topology>
    </subcellularLocation>
    <subcellularLocation>
        <location evidence="1">Membrane</location>
        <topology evidence="1">Single-pass membrane protein</topology>
    </subcellularLocation>
</comment>
<dbReference type="PANTHER" id="PTHR33162">
    <property type="entry name" value="SEC-INDEPENDENT PROTEIN TRANSLOCASE PROTEIN TATA, CHLOROPLASTIC"/>
    <property type="match status" value="1"/>
</dbReference>
<comment type="caution">
    <text evidence="12">The sequence shown here is derived from an EMBL/GenBank/DDBJ whole genome shotgun (WGS) entry which is preliminary data.</text>
</comment>
<dbReference type="InterPro" id="IPR018448">
    <property type="entry name" value="TatB"/>
</dbReference>
<evidence type="ECO:0000256" key="9">
    <source>
        <dbReference type="HAMAP-Rule" id="MF_00237"/>
    </source>
</evidence>
<evidence type="ECO:0000256" key="3">
    <source>
        <dbReference type="ARBA" id="ARBA00022475"/>
    </source>
</evidence>
<protein>
    <recommendedName>
        <fullName evidence="9">Sec-independent protein translocase protein TatB</fullName>
    </recommendedName>
</protein>
<dbReference type="Proteomes" id="UP000295375">
    <property type="component" value="Unassembled WGS sequence"/>
</dbReference>
<evidence type="ECO:0000256" key="11">
    <source>
        <dbReference type="SAM" id="Phobius"/>
    </source>
</evidence>
<dbReference type="HAMAP" id="MF_00237">
    <property type="entry name" value="TatB"/>
    <property type="match status" value="1"/>
</dbReference>
<dbReference type="AlphaFoldDB" id="A0A4R6UZE1"/>
<dbReference type="PRINTS" id="PR01506">
    <property type="entry name" value="TATBPROTEIN"/>
</dbReference>
<dbReference type="EMBL" id="SNYM01000005">
    <property type="protein sequence ID" value="TDQ49074.1"/>
    <property type="molecule type" value="Genomic_DNA"/>
</dbReference>
<dbReference type="GO" id="GO:0008320">
    <property type="term" value="F:protein transmembrane transporter activity"/>
    <property type="evidence" value="ECO:0007669"/>
    <property type="project" value="UniProtKB-UniRule"/>
</dbReference>